<dbReference type="Proteomes" id="UP001500305">
    <property type="component" value="Unassembled WGS sequence"/>
</dbReference>
<proteinExistence type="predicted"/>
<name>A0ABN3F087_9ACTN</name>
<sequence length="106" mass="11338">MPQSSLDLDLASLNPMTHDITAVFGQQLPAALAETFGRGQDWPESVQWAISWAQPLVYSLTDASQDAVLDAAVDGHRKLHTPGRPLSSRREGTVSQSPVGGSRLTA</sequence>
<reference evidence="2 3" key="1">
    <citation type="journal article" date="2019" name="Int. J. Syst. Evol. Microbiol.">
        <title>The Global Catalogue of Microorganisms (GCM) 10K type strain sequencing project: providing services to taxonomists for standard genome sequencing and annotation.</title>
        <authorList>
            <consortium name="The Broad Institute Genomics Platform"/>
            <consortium name="The Broad Institute Genome Sequencing Center for Infectious Disease"/>
            <person name="Wu L."/>
            <person name="Ma J."/>
        </authorList>
    </citation>
    <scope>NUCLEOTIDE SEQUENCE [LARGE SCALE GENOMIC DNA]</scope>
    <source>
        <strain evidence="2 3">JCM 7356</strain>
    </source>
</reference>
<accession>A0ABN3F087</accession>
<gene>
    <name evidence="2" type="ORF">GCM10010430_76050</name>
</gene>
<evidence type="ECO:0000313" key="3">
    <source>
        <dbReference type="Proteomes" id="UP001500305"/>
    </source>
</evidence>
<organism evidence="2 3">
    <name type="scientific">Kitasatospora cystarginea</name>
    <dbReference type="NCBI Taxonomy" id="58350"/>
    <lineage>
        <taxon>Bacteria</taxon>
        <taxon>Bacillati</taxon>
        <taxon>Actinomycetota</taxon>
        <taxon>Actinomycetes</taxon>
        <taxon>Kitasatosporales</taxon>
        <taxon>Streptomycetaceae</taxon>
        <taxon>Kitasatospora</taxon>
    </lineage>
</organism>
<feature type="region of interest" description="Disordered" evidence="1">
    <location>
        <begin position="75"/>
        <end position="106"/>
    </location>
</feature>
<comment type="caution">
    <text evidence="2">The sequence shown here is derived from an EMBL/GenBank/DDBJ whole genome shotgun (WGS) entry which is preliminary data.</text>
</comment>
<feature type="compositionally biased region" description="Polar residues" evidence="1">
    <location>
        <begin position="93"/>
        <end position="106"/>
    </location>
</feature>
<evidence type="ECO:0000313" key="2">
    <source>
        <dbReference type="EMBL" id="GAA2278862.1"/>
    </source>
</evidence>
<evidence type="ECO:0000256" key="1">
    <source>
        <dbReference type="SAM" id="MobiDB-lite"/>
    </source>
</evidence>
<keyword evidence="3" id="KW-1185">Reference proteome</keyword>
<dbReference type="EMBL" id="BAAATR010000065">
    <property type="protein sequence ID" value="GAA2278862.1"/>
    <property type="molecule type" value="Genomic_DNA"/>
</dbReference>
<protein>
    <submittedName>
        <fullName evidence="2">Uncharacterized protein</fullName>
    </submittedName>
</protein>